<protein>
    <recommendedName>
        <fullName evidence="8">Checkpoint protein RAD24-like helical bundle domain-containing protein</fullName>
    </recommendedName>
</protein>
<dbReference type="Gene3D" id="3.40.50.300">
    <property type="entry name" value="P-loop containing nucleotide triphosphate hydrolases"/>
    <property type="match status" value="1"/>
</dbReference>
<proteinExistence type="inferred from homology"/>
<gene>
    <name evidence="9" type="ORF">LARSCL_LOCUS4975</name>
</gene>
<evidence type="ECO:0000313" key="9">
    <source>
        <dbReference type="EMBL" id="CAL1269858.1"/>
    </source>
</evidence>
<evidence type="ECO:0000256" key="7">
    <source>
        <dbReference type="ARBA" id="ARBA00023306"/>
    </source>
</evidence>
<dbReference type="InterPro" id="IPR027417">
    <property type="entry name" value="P-loop_NTPase"/>
</dbReference>
<feature type="domain" description="Checkpoint protein RAD24-like helical bundle" evidence="8">
    <location>
        <begin position="301"/>
        <end position="397"/>
    </location>
</feature>
<evidence type="ECO:0000256" key="4">
    <source>
        <dbReference type="ARBA" id="ARBA00022763"/>
    </source>
</evidence>
<dbReference type="EMBL" id="CAXIEN010000044">
    <property type="protein sequence ID" value="CAL1269858.1"/>
    <property type="molecule type" value="Genomic_DNA"/>
</dbReference>
<organism evidence="9 10">
    <name type="scientific">Larinioides sclopetarius</name>
    <dbReference type="NCBI Taxonomy" id="280406"/>
    <lineage>
        <taxon>Eukaryota</taxon>
        <taxon>Metazoa</taxon>
        <taxon>Ecdysozoa</taxon>
        <taxon>Arthropoda</taxon>
        <taxon>Chelicerata</taxon>
        <taxon>Arachnida</taxon>
        <taxon>Araneae</taxon>
        <taxon>Araneomorphae</taxon>
        <taxon>Entelegynae</taxon>
        <taxon>Araneoidea</taxon>
        <taxon>Araneidae</taxon>
        <taxon>Larinioides</taxon>
    </lineage>
</organism>
<sequence>MAKKGVSLKRKHASFFNEKKLSSKEFIPWVEEFSPLTIQDLAVHKKKITEVQSWFQNFFSPSGQGKISPILILTGPPGVGKTATVKALCRSLNMELFIWSNTHQEKQWKSRDEEFIRTKEDFVEGETQTVAFSRFLLHSSKYSLFSNFKRVILVEEFPNALIRNPEEFHSIMRKFYLNGKYPAVFIISDNTKGDSEENRLFPKDLQMSLRIANISFNPIAPTMLMKVLTTINSSSKLDSGSVKLNKSQLDSIASDSKGDIRNAINTMQFLCMTQSTKPKSSQRNDISSKAESEDCSSKRDSSLFLFHALGKILYCKRDPSLKSEIDILPATMKLLERDPLISNPEEVYEKTSISADAFMLFLEENYLSFIEDIKIVSDSSAWLSEADVFSSYWNGQETLNDYAASLASRGLMFNMVPTSSGRRWRPLHKPQYYENNKKKNHLTNTLKRTFKGTSLSLREVQIDLVPFIPKLYSKSFNTDQINLAKEIGEMNVKRISRPVYKALDEKDCFQLDTNDLDDVTDSQTEQKDIETQDIQISDEEIIIEEYDF</sequence>
<dbReference type="GO" id="GO:0003682">
    <property type="term" value="F:chromatin binding"/>
    <property type="evidence" value="ECO:0007669"/>
    <property type="project" value="TreeGrafter"/>
</dbReference>
<dbReference type="GO" id="GO:0000077">
    <property type="term" value="P:DNA damage checkpoint signaling"/>
    <property type="evidence" value="ECO:0007669"/>
    <property type="project" value="TreeGrafter"/>
</dbReference>
<comment type="subcellular location">
    <subcellularLocation>
        <location evidence="1">Nucleus</location>
    </subcellularLocation>
</comment>
<keyword evidence="4" id="KW-0227">DNA damage</keyword>
<evidence type="ECO:0000256" key="2">
    <source>
        <dbReference type="ARBA" id="ARBA00006168"/>
    </source>
</evidence>
<dbReference type="Pfam" id="PF03215">
    <property type="entry name" value="Rad17"/>
    <property type="match status" value="1"/>
</dbReference>
<dbReference type="InterPro" id="IPR057927">
    <property type="entry name" value="RAD24-like_helical"/>
</dbReference>
<keyword evidence="7" id="KW-0131">Cell cycle</keyword>
<keyword evidence="3" id="KW-0547">Nucleotide-binding</keyword>
<dbReference type="InterPro" id="IPR004582">
    <property type="entry name" value="Checkpoint_prot_Rad17_Rad24"/>
</dbReference>
<evidence type="ECO:0000256" key="6">
    <source>
        <dbReference type="ARBA" id="ARBA00023242"/>
    </source>
</evidence>
<accession>A0AAV1ZHB9</accession>
<name>A0AAV1ZHB9_9ARAC</name>
<dbReference type="GO" id="GO:0006281">
    <property type="term" value="P:DNA repair"/>
    <property type="evidence" value="ECO:0007669"/>
    <property type="project" value="InterPro"/>
</dbReference>
<evidence type="ECO:0000256" key="5">
    <source>
        <dbReference type="ARBA" id="ARBA00022840"/>
    </source>
</evidence>
<keyword evidence="10" id="KW-1185">Reference proteome</keyword>
<dbReference type="Pfam" id="PF25812">
    <property type="entry name" value="RAD24_helical"/>
    <property type="match status" value="1"/>
</dbReference>
<dbReference type="GO" id="GO:0005524">
    <property type="term" value="F:ATP binding"/>
    <property type="evidence" value="ECO:0007669"/>
    <property type="project" value="UniProtKB-KW"/>
</dbReference>
<dbReference type="Proteomes" id="UP001497382">
    <property type="component" value="Unassembled WGS sequence"/>
</dbReference>
<dbReference type="PANTHER" id="PTHR12172:SF0">
    <property type="entry name" value="CELL CYCLE CHECKPOINT PROTEIN RAD17"/>
    <property type="match status" value="1"/>
</dbReference>
<dbReference type="GO" id="GO:0005634">
    <property type="term" value="C:nucleus"/>
    <property type="evidence" value="ECO:0007669"/>
    <property type="project" value="UniProtKB-SubCell"/>
</dbReference>
<reference evidence="9 10" key="1">
    <citation type="submission" date="2024-04" db="EMBL/GenBank/DDBJ databases">
        <authorList>
            <person name="Rising A."/>
            <person name="Reimegard J."/>
            <person name="Sonavane S."/>
            <person name="Akerstrom W."/>
            <person name="Nylinder S."/>
            <person name="Hedman E."/>
            <person name="Kallberg Y."/>
        </authorList>
    </citation>
    <scope>NUCLEOTIDE SEQUENCE [LARGE SCALE GENOMIC DNA]</scope>
</reference>
<evidence type="ECO:0000259" key="8">
    <source>
        <dbReference type="Pfam" id="PF25812"/>
    </source>
</evidence>
<keyword evidence="6" id="KW-0539">Nucleus</keyword>
<dbReference type="Gene3D" id="1.10.8.60">
    <property type="match status" value="1"/>
</dbReference>
<dbReference type="GO" id="GO:0003689">
    <property type="term" value="F:DNA clamp loader activity"/>
    <property type="evidence" value="ECO:0007669"/>
    <property type="project" value="TreeGrafter"/>
</dbReference>
<dbReference type="AlphaFoldDB" id="A0AAV1ZHB9"/>
<dbReference type="PANTHER" id="PTHR12172">
    <property type="entry name" value="CELL CYCLE CHECKPOINT PROTEIN RAD17"/>
    <property type="match status" value="1"/>
</dbReference>
<evidence type="ECO:0000256" key="3">
    <source>
        <dbReference type="ARBA" id="ARBA00022741"/>
    </source>
</evidence>
<comment type="similarity">
    <text evidence="2">Belongs to the rad17/RAD24 family.</text>
</comment>
<dbReference type="SUPFAM" id="SSF52540">
    <property type="entry name" value="P-loop containing nucleoside triphosphate hydrolases"/>
    <property type="match status" value="1"/>
</dbReference>
<dbReference type="GO" id="GO:0033314">
    <property type="term" value="P:mitotic DNA replication checkpoint signaling"/>
    <property type="evidence" value="ECO:0007669"/>
    <property type="project" value="TreeGrafter"/>
</dbReference>
<keyword evidence="5" id="KW-0067">ATP-binding</keyword>
<evidence type="ECO:0000313" key="10">
    <source>
        <dbReference type="Proteomes" id="UP001497382"/>
    </source>
</evidence>
<comment type="caution">
    <text evidence="9">The sequence shown here is derived from an EMBL/GenBank/DDBJ whole genome shotgun (WGS) entry which is preliminary data.</text>
</comment>
<evidence type="ECO:0000256" key="1">
    <source>
        <dbReference type="ARBA" id="ARBA00004123"/>
    </source>
</evidence>